<gene>
    <name evidence="8" type="ORF">F2Q69_00040110</name>
</gene>
<dbReference type="GO" id="GO:0000712">
    <property type="term" value="P:resolution of meiotic recombination intermediates"/>
    <property type="evidence" value="ECO:0007669"/>
    <property type="project" value="TreeGrafter"/>
</dbReference>
<feature type="domain" description="RMI1 N-terminal" evidence="7">
    <location>
        <begin position="103"/>
        <end position="150"/>
    </location>
</feature>
<dbReference type="AlphaFoldDB" id="A0A8S9NIE6"/>
<dbReference type="GO" id="GO:0016604">
    <property type="term" value="C:nuclear body"/>
    <property type="evidence" value="ECO:0007669"/>
    <property type="project" value="TreeGrafter"/>
</dbReference>
<dbReference type="Pfam" id="PF16099">
    <property type="entry name" value="RMI1_C"/>
    <property type="match status" value="1"/>
</dbReference>
<reference evidence="8" key="1">
    <citation type="submission" date="2019-12" db="EMBL/GenBank/DDBJ databases">
        <title>Genome sequencing and annotation of Brassica cretica.</title>
        <authorList>
            <person name="Studholme D.J."/>
            <person name="Sarris P."/>
        </authorList>
    </citation>
    <scope>NUCLEOTIDE SEQUENCE</scope>
    <source>
        <strain evidence="8">PFS-109/04</strain>
        <tissue evidence="8">Leaf</tissue>
    </source>
</reference>
<protein>
    <recommendedName>
        <fullName evidence="2">RecQ-mediated genome instability protein 1</fullName>
    </recommendedName>
    <alternativeName>
        <fullName evidence="3">BLM-associated protein of 75 kDa homolog</fullName>
    </alternativeName>
</protein>
<dbReference type="InterPro" id="IPR013894">
    <property type="entry name" value="RMI1_OB"/>
</dbReference>
<dbReference type="GO" id="GO:0000724">
    <property type="term" value="P:double-strand break repair via homologous recombination"/>
    <property type="evidence" value="ECO:0007669"/>
    <property type="project" value="TreeGrafter"/>
</dbReference>
<evidence type="ECO:0000256" key="2">
    <source>
        <dbReference type="ARBA" id="ARBA00018987"/>
    </source>
</evidence>
<accession>A0A8S9NIE6</accession>
<sequence>MPRRRLRLQHYSDDDDEEGEDEIGASGIGDSAQSVSRAPSVQPESSSASNLNPNPVEQTTVSEVEIIDVSGNSTPSPPESSIPVDPSEAEVENGYDSPIAEALSRMGIKLKTEWWVSCLSWLEASIPEFSRLEVAAKAKHCFEQFLFCDMNLYGGGVLPRNVASMVLEELAGPFVLQVDEIVNIGCALKGRYENANAGLKRCLKLSMTDGVQRVFGMEYRPIKDLQVLAPAGLKIVVSSVQVRHGLLMLVPETIQVLGGMVEELEEARKRLVIEVNKPPRGIRTRNRGVASLATRASLAAWSLNDNDTGNQVNSSTSGDASHVQANGQGMDSSFSFHYDISSLIYNRVTTINRKFAVFLSGRWLLLATFSNVIQPFPFETINSLLTKTLMAGNSANVTRTHISPRTMSNPPASINVEATFSRVEHMQIDTATTHGERTFSGLHSTSSNIHTAASTPPTSCSGTRLFYNSGCENTLDQQTSNVTSFVEEMHIDNGNVRDTTVPVYGSGSGAVADDEVSNMVVDLETPSVMSTNPETPFTYLAEMSQNWAVMKDTMPFVQGRIKCFLTGVKRFQFKQQSTFELICYVDDGSLICEILLHNDVVQRRIGHSSMEVTAALSSSAPTRENAMMKEKLKGFQLFLADFEGMMVVEMNRTSQYPVAIEMNQGCSSTDARLLFERIKSSGIAPPVVVLSP</sequence>
<evidence type="ECO:0000259" key="6">
    <source>
        <dbReference type="Pfam" id="PF16099"/>
    </source>
</evidence>
<evidence type="ECO:0000313" key="8">
    <source>
        <dbReference type="EMBL" id="KAF3500783.1"/>
    </source>
</evidence>
<dbReference type="EMBL" id="QGKX02001621">
    <property type="protein sequence ID" value="KAF3500783.1"/>
    <property type="molecule type" value="Genomic_DNA"/>
</dbReference>
<feature type="compositionally biased region" description="Acidic residues" evidence="4">
    <location>
        <begin position="13"/>
        <end position="23"/>
    </location>
</feature>
<organism evidence="8 9">
    <name type="scientific">Brassica cretica</name>
    <name type="common">Mustard</name>
    <dbReference type="NCBI Taxonomy" id="69181"/>
    <lineage>
        <taxon>Eukaryota</taxon>
        <taxon>Viridiplantae</taxon>
        <taxon>Streptophyta</taxon>
        <taxon>Embryophyta</taxon>
        <taxon>Tracheophyta</taxon>
        <taxon>Spermatophyta</taxon>
        <taxon>Magnoliopsida</taxon>
        <taxon>eudicotyledons</taxon>
        <taxon>Gunneridae</taxon>
        <taxon>Pentapetalae</taxon>
        <taxon>rosids</taxon>
        <taxon>malvids</taxon>
        <taxon>Brassicales</taxon>
        <taxon>Brassicaceae</taxon>
        <taxon>Brassiceae</taxon>
        <taxon>Brassica</taxon>
    </lineage>
</organism>
<dbReference type="InterPro" id="IPR032199">
    <property type="entry name" value="RMI1_C"/>
</dbReference>
<evidence type="ECO:0000259" key="7">
    <source>
        <dbReference type="Pfam" id="PF21000"/>
    </source>
</evidence>
<evidence type="ECO:0000256" key="1">
    <source>
        <dbReference type="ARBA" id="ARBA00006395"/>
    </source>
</evidence>
<dbReference type="PANTHER" id="PTHR14790">
    <property type="entry name" value="RECQ-MEDIATED GENOME INSTABILITY PROTEIN 1 RMI1"/>
    <property type="match status" value="1"/>
</dbReference>
<feature type="domain" description="RecQ mediated genome instability protein 1 OB-fold" evidence="5">
    <location>
        <begin position="158"/>
        <end position="269"/>
    </location>
</feature>
<proteinExistence type="inferred from homology"/>
<feature type="compositionally biased region" description="Polar residues" evidence="4">
    <location>
        <begin position="31"/>
        <end position="62"/>
    </location>
</feature>
<dbReference type="Gene3D" id="2.40.50.770">
    <property type="entry name" value="RecQ-mediated genome instability protein Rmi1, C-terminal domain"/>
    <property type="match status" value="1"/>
</dbReference>
<dbReference type="FunFam" id="2.40.50.770:FF:000004">
    <property type="entry name" value="RecQ-mediated instability protein (DUF1767)"/>
    <property type="match status" value="1"/>
</dbReference>
<feature type="domain" description="RecQ-mediated genome instability protein 1 C-terminal OB-fold" evidence="6">
    <location>
        <begin position="534"/>
        <end position="678"/>
    </location>
</feature>
<dbReference type="InterPro" id="IPR049363">
    <property type="entry name" value="RMI1_N"/>
</dbReference>
<evidence type="ECO:0000256" key="3">
    <source>
        <dbReference type="ARBA" id="ARBA00077519"/>
    </source>
</evidence>
<evidence type="ECO:0000313" key="9">
    <source>
        <dbReference type="Proteomes" id="UP000712600"/>
    </source>
</evidence>
<evidence type="ECO:0000259" key="5">
    <source>
        <dbReference type="Pfam" id="PF08585"/>
    </source>
</evidence>
<comment type="similarity">
    <text evidence="1">Belongs to the RMI1 family.</text>
</comment>
<comment type="caution">
    <text evidence="8">The sequence shown here is derived from an EMBL/GenBank/DDBJ whole genome shotgun (WGS) entry which is preliminary data.</text>
</comment>
<dbReference type="GO" id="GO:0031422">
    <property type="term" value="C:RecQ family helicase-topoisomerase III complex"/>
    <property type="evidence" value="ECO:0007669"/>
    <property type="project" value="TreeGrafter"/>
</dbReference>
<dbReference type="PANTHER" id="PTHR14790:SF15">
    <property type="entry name" value="RECQ-MEDIATED GENOME INSTABILITY PROTEIN 1"/>
    <property type="match status" value="1"/>
</dbReference>
<dbReference type="SMART" id="SM01161">
    <property type="entry name" value="DUF1767"/>
    <property type="match status" value="1"/>
</dbReference>
<name>A0A8S9NIE6_BRACR</name>
<evidence type="ECO:0000256" key="4">
    <source>
        <dbReference type="SAM" id="MobiDB-lite"/>
    </source>
</evidence>
<dbReference type="Pfam" id="PF08585">
    <property type="entry name" value="RMI1_N_C"/>
    <property type="match status" value="1"/>
</dbReference>
<dbReference type="Proteomes" id="UP000712600">
    <property type="component" value="Unassembled WGS sequence"/>
</dbReference>
<dbReference type="Pfam" id="PF21000">
    <property type="entry name" value="RMI1_N_N"/>
    <property type="match status" value="1"/>
</dbReference>
<feature type="region of interest" description="Disordered" evidence="4">
    <location>
        <begin position="1"/>
        <end position="92"/>
    </location>
</feature>
<dbReference type="InterPro" id="IPR042470">
    <property type="entry name" value="RMI1_N_C_sf"/>
</dbReference>
<dbReference type="GO" id="GO:0000166">
    <property type="term" value="F:nucleotide binding"/>
    <property type="evidence" value="ECO:0007669"/>
    <property type="project" value="InterPro"/>
</dbReference>